<feature type="transmembrane region" description="Helical" evidence="1">
    <location>
        <begin position="40"/>
        <end position="57"/>
    </location>
</feature>
<feature type="transmembrane region" description="Helical" evidence="1">
    <location>
        <begin position="166"/>
        <end position="186"/>
    </location>
</feature>
<feature type="transmembrane region" description="Helical" evidence="1">
    <location>
        <begin position="192"/>
        <end position="209"/>
    </location>
</feature>
<feature type="transmembrane region" description="Helical" evidence="1">
    <location>
        <begin position="72"/>
        <end position="91"/>
    </location>
</feature>
<evidence type="ECO:0000313" key="2">
    <source>
        <dbReference type="EMBL" id="QDU58824.1"/>
    </source>
</evidence>
<dbReference type="RefSeq" id="WP_145251313.1">
    <property type="nucleotide sequence ID" value="NZ_CP036278.1"/>
</dbReference>
<accession>A0A518AVT2</accession>
<feature type="transmembrane region" description="Helical" evidence="1">
    <location>
        <begin position="216"/>
        <end position="235"/>
    </location>
</feature>
<feature type="transmembrane region" description="Helical" evidence="1">
    <location>
        <begin position="6"/>
        <end position="28"/>
    </location>
</feature>
<feature type="transmembrane region" description="Helical" evidence="1">
    <location>
        <begin position="139"/>
        <end position="159"/>
    </location>
</feature>
<feature type="transmembrane region" description="Helical" evidence="1">
    <location>
        <begin position="388"/>
        <end position="404"/>
    </location>
</feature>
<dbReference type="Proteomes" id="UP000315750">
    <property type="component" value="Chromosome"/>
</dbReference>
<keyword evidence="1" id="KW-0472">Membrane</keyword>
<dbReference type="AlphaFoldDB" id="A0A518AVT2"/>
<dbReference type="KEGG" id="amuc:Pan181_50640"/>
<protein>
    <recommendedName>
        <fullName evidence="4">Oligosaccharide repeat unit polymerase</fullName>
    </recommendedName>
</protein>
<keyword evidence="3" id="KW-1185">Reference proteome</keyword>
<feature type="transmembrane region" description="Helical" evidence="1">
    <location>
        <begin position="357"/>
        <end position="376"/>
    </location>
</feature>
<dbReference type="EMBL" id="CP036278">
    <property type="protein sequence ID" value="QDU58824.1"/>
    <property type="molecule type" value="Genomic_DNA"/>
</dbReference>
<evidence type="ECO:0000256" key="1">
    <source>
        <dbReference type="SAM" id="Phobius"/>
    </source>
</evidence>
<name>A0A518AVT2_9BACT</name>
<evidence type="ECO:0008006" key="4">
    <source>
        <dbReference type="Google" id="ProtNLM"/>
    </source>
</evidence>
<reference evidence="2 3" key="1">
    <citation type="submission" date="2019-02" db="EMBL/GenBank/DDBJ databases">
        <title>Deep-cultivation of Planctomycetes and their phenomic and genomic characterization uncovers novel biology.</title>
        <authorList>
            <person name="Wiegand S."/>
            <person name="Jogler M."/>
            <person name="Boedeker C."/>
            <person name="Pinto D."/>
            <person name="Vollmers J."/>
            <person name="Rivas-Marin E."/>
            <person name="Kohn T."/>
            <person name="Peeters S.H."/>
            <person name="Heuer A."/>
            <person name="Rast P."/>
            <person name="Oberbeckmann S."/>
            <person name="Bunk B."/>
            <person name="Jeske O."/>
            <person name="Meyerdierks A."/>
            <person name="Storesund J.E."/>
            <person name="Kallscheuer N."/>
            <person name="Luecker S."/>
            <person name="Lage O.M."/>
            <person name="Pohl T."/>
            <person name="Merkel B.J."/>
            <person name="Hornburger P."/>
            <person name="Mueller R.-W."/>
            <person name="Bruemmer F."/>
            <person name="Labrenz M."/>
            <person name="Spormann A.M."/>
            <person name="Op den Camp H."/>
            <person name="Overmann J."/>
            <person name="Amann R."/>
            <person name="Jetten M.S.M."/>
            <person name="Mascher T."/>
            <person name="Medema M.H."/>
            <person name="Devos D.P."/>
            <person name="Kaster A.-K."/>
            <person name="Ovreas L."/>
            <person name="Rohde M."/>
            <person name="Galperin M.Y."/>
            <person name="Jogler C."/>
        </authorList>
    </citation>
    <scope>NUCLEOTIDE SEQUENCE [LARGE SCALE GENOMIC DNA]</scope>
    <source>
        <strain evidence="2 3">Pan181</strain>
    </source>
</reference>
<sequence length="461" mass="51390">MNPQDETLGILGLVFMVAMALLIVIPYLRGKADLLTSYNLFLFGSFIFTGLSAYAWSNRGHYLHYEAADYTWTYIGYGVFYAVFLVVYNFVSWPRKMAGRLFRTWCSPSFVSYFVLAVISIVLSGIALLQIPIPVISQLSFLIFVRLGPFAVILAIMAFRRDAFNPLTLLLVVLTITPAFIMSLAFGGGRRIALSLLFALPVVVYWTWLRYKKPKLVLPVLLVVGIVMFGFNNGLEAVRHRDSDARGLGRALETIRLIATQSFTFSSADLALTAQDSVEVTLFTVHNFVGPSAKYEGKLFAAPYFVLVNPIPRTFWEDKPKAIGFTLPQEVAKKEGMHGLGNVNWGVSPAAQGFHDGGMWVIALYAVFFGLSFRYLDEWLVRQPDNPFLLGFLASSSANIVGMARGSIDIMSIPIISSAIAMVFLAIMARMFFGSDYIYPRTDQVKNFPLDYLKPQPRSGP</sequence>
<evidence type="ECO:0000313" key="3">
    <source>
        <dbReference type="Proteomes" id="UP000315750"/>
    </source>
</evidence>
<feature type="transmembrane region" description="Helical" evidence="1">
    <location>
        <begin position="410"/>
        <end position="433"/>
    </location>
</feature>
<keyword evidence="1" id="KW-0812">Transmembrane</keyword>
<organism evidence="2 3">
    <name type="scientific">Aeoliella mucimassa</name>
    <dbReference type="NCBI Taxonomy" id="2527972"/>
    <lineage>
        <taxon>Bacteria</taxon>
        <taxon>Pseudomonadati</taxon>
        <taxon>Planctomycetota</taxon>
        <taxon>Planctomycetia</taxon>
        <taxon>Pirellulales</taxon>
        <taxon>Lacipirellulaceae</taxon>
        <taxon>Aeoliella</taxon>
    </lineage>
</organism>
<feature type="transmembrane region" description="Helical" evidence="1">
    <location>
        <begin position="111"/>
        <end position="133"/>
    </location>
</feature>
<dbReference type="OrthoDB" id="275020at2"/>
<gene>
    <name evidence="2" type="ORF">Pan181_50640</name>
</gene>
<keyword evidence="1" id="KW-1133">Transmembrane helix</keyword>
<proteinExistence type="predicted"/>